<dbReference type="Gene3D" id="3.30.9.10">
    <property type="entry name" value="D-Amino Acid Oxidase, subunit A, domain 2"/>
    <property type="match status" value="1"/>
</dbReference>
<evidence type="ECO:0000256" key="1">
    <source>
        <dbReference type="ARBA" id="ARBA00023002"/>
    </source>
</evidence>
<dbReference type="Gene3D" id="3.50.50.60">
    <property type="entry name" value="FAD/NAD(P)-binding domain"/>
    <property type="match status" value="2"/>
</dbReference>
<dbReference type="SUPFAM" id="SSF54373">
    <property type="entry name" value="FAD-linked reductases, C-terminal domain"/>
    <property type="match status" value="1"/>
</dbReference>
<feature type="domain" description="FAD dependent oxidoreductase" evidence="2">
    <location>
        <begin position="15"/>
        <end position="413"/>
    </location>
</feature>
<dbReference type="Pfam" id="PF01266">
    <property type="entry name" value="DAO"/>
    <property type="match status" value="1"/>
</dbReference>
<sequence>MVLAKRDATKNRQAICVVGGGLVGLFTALALQERGKNVVLLEHAEIGGRQAASFGNGCWINPGAIMPMSLPGLLWQVPGFLLNPNGPFTIRWRHLPSLAGWLLRFLWAGRSWEQVEKQIRQRLPLLDNPVSHYQARAQQAGVPELILPTGTMYVYRSRKELDADARSWELRRKNGIKVRLLEADELRKREPELSPAYQYGMMIEEAATLADPSAFCQALGQLFTSRGGEIIQAGATGFILDDGKLVAVRSDQGEIYCNQAVVAAGAWSKALAAKLGDRVPLISERGYHVTISDPGFRINHGLMDADGKMAIVMTSTGLRFAGQVELASLTAPPRWKRARIQLKYAKRLFPPLRQGVELERAAYDLWMGHRPSTPDSLPVISRSNASPDIVYAFGHGHTGVSMAPATAKLVGQLLCDDPESDHQARAFSIKRF</sequence>
<reference evidence="3 4" key="1">
    <citation type="submission" date="2018-05" db="EMBL/GenBank/DDBJ databases">
        <title>Comparative genomic sequence analysis between strain HN4 and CCM 8460T (Falsochrobactrum ovis) will provide more evidence to prove that HN4 is a new species of Falsochrobactrum.</title>
        <authorList>
            <person name="Lyu W."/>
            <person name="Sun L."/>
            <person name="Yao L."/>
        </authorList>
    </citation>
    <scope>NUCLEOTIDE SEQUENCE [LARGE SCALE GENOMIC DNA]</scope>
    <source>
        <strain evidence="3 4">HN4</strain>
    </source>
</reference>
<accession>A0A316J8V1</accession>
<dbReference type="InterPro" id="IPR036188">
    <property type="entry name" value="FAD/NAD-bd_sf"/>
</dbReference>
<protein>
    <submittedName>
        <fullName evidence="3">Amino acid dehydrogenase</fullName>
    </submittedName>
</protein>
<evidence type="ECO:0000313" key="4">
    <source>
        <dbReference type="Proteomes" id="UP000245865"/>
    </source>
</evidence>
<dbReference type="AlphaFoldDB" id="A0A316J8V1"/>
<dbReference type="PANTHER" id="PTHR13847:SF289">
    <property type="entry name" value="GLYCINE OXIDASE"/>
    <property type="match status" value="1"/>
</dbReference>
<dbReference type="EMBL" id="QGDB01000002">
    <property type="protein sequence ID" value="PWL18392.1"/>
    <property type="molecule type" value="Genomic_DNA"/>
</dbReference>
<dbReference type="PANTHER" id="PTHR13847">
    <property type="entry name" value="SARCOSINE DEHYDROGENASE-RELATED"/>
    <property type="match status" value="1"/>
</dbReference>
<dbReference type="InterPro" id="IPR006076">
    <property type="entry name" value="FAD-dep_OxRdtase"/>
</dbReference>
<evidence type="ECO:0000313" key="3">
    <source>
        <dbReference type="EMBL" id="PWL18392.1"/>
    </source>
</evidence>
<organism evidence="3 4">
    <name type="scientific">Falsochrobactrum shanghaiense</name>
    <dbReference type="NCBI Taxonomy" id="2201899"/>
    <lineage>
        <taxon>Bacteria</taxon>
        <taxon>Pseudomonadati</taxon>
        <taxon>Pseudomonadota</taxon>
        <taxon>Alphaproteobacteria</taxon>
        <taxon>Hyphomicrobiales</taxon>
        <taxon>Brucellaceae</taxon>
        <taxon>Falsochrobactrum</taxon>
    </lineage>
</organism>
<dbReference type="RefSeq" id="WP_109705293.1">
    <property type="nucleotide sequence ID" value="NZ_QGDB01000002.1"/>
</dbReference>
<keyword evidence="4" id="KW-1185">Reference proteome</keyword>
<dbReference type="SUPFAM" id="SSF51905">
    <property type="entry name" value="FAD/NAD(P)-binding domain"/>
    <property type="match status" value="1"/>
</dbReference>
<evidence type="ECO:0000259" key="2">
    <source>
        <dbReference type="Pfam" id="PF01266"/>
    </source>
</evidence>
<dbReference type="OrthoDB" id="9805337at2"/>
<name>A0A316J8V1_9HYPH</name>
<proteinExistence type="predicted"/>
<gene>
    <name evidence="3" type="ORF">DKP76_04645</name>
</gene>
<dbReference type="GO" id="GO:0016491">
    <property type="term" value="F:oxidoreductase activity"/>
    <property type="evidence" value="ECO:0007669"/>
    <property type="project" value="UniProtKB-KW"/>
</dbReference>
<keyword evidence="1" id="KW-0560">Oxidoreductase</keyword>
<dbReference type="GO" id="GO:0005737">
    <property type="term" value="C:cytoplasm"/>
    <property type="evidence" value="ECO:0007669"/>
    <property type="project" value="TreeGrafter"/>
</dbReference>
<comment type="caution">
    <text evidence="3">The sequence shown here is derived from an EMBL/GenBank/DDBJ whole genome shotgun (WGS) entry which is preliminary data.</text>
</comment>
<dbReference type="Proteomes" id="UP000245865">
    <property type="component" value="Unassembled WGS sequence"/>
</dbReference>